<reference evidence="1 2" key="1">
    <citation type="journal article" date="2006" name="Science">
        <title>Genome of rice cluster I archaea -- the key methane producers in the rice rhizosphere.</title>
        <authorList>
            <person name="Erkel C."/>
            <person name="Kube M."/>
            <person name="Reinhardt R."/>
            <person name="Liesack W."/>
        </authorList>
    </citation>
    <scope>NUCLEOTIDE SEQUENCE [LARGE SCALE GENOMIC DNA]</scope>
    <source>
        <strain evidence="2">DSM 22066 / NBRC 105507 / MRE50</strain>
    </source>
</reference>
<evidence type="ECO:0008006" key="3">
    <source>
        <dbReference type="Google" id="ProtNLM"/>
    </source>
</evidence>
<dbReference type="Proteomes" id="UP000000663">
    <property type="component" value="Chromosome"/>
</dbReference>
<name>Q0W1H7_METAR</name>
<dbReference type="PANTHER" id="PTHR37954">
    <property type="entry name" value="BLL4979 PROTEIN"/>
    <property type="match status" value="1"/>
</dbReference>
<sequence>MQDYAAASNVLITKLELKRSPIAITLLPERPPMEKLTEPVRLCEMWAKAMEGETVYATEKEETCGGGAYYMGLAEMSPVQRNGTLLSRLYPLYATPMAAVRTNERSPRIPFGTALATVCCPLEKAEGDIDVVMIVCNSLAAMKLVDAAVFETGGYVSGMTGPATCSVAFAHPYLSGEVNYCMADVGAREYMKLAPDEMIVSIPGDRLAEVVRNLERTTGSILYDRL</sequence>
<dbReference type="RefSeq" id="WP_012034822.1">
    <property type="nucleotide sequence ID" value="NC_009464.1"/>
</dbReference>
<dbReference type="InterPro" id="IPR003748">
    <property type="entry name" value="DUF169"/>
</dbReference>
<dbReference type="STRING" id="351160.RCIX2725"/>
<protein>
    <recommendedName>
        <fullName evidence="3">DUF169 domain-containing protein</fullName>
    </recommendedName>
</protein>
<gene>
    <name evidence="1" type="ORF">RCIX2725</name>
</gene>
<dbReference type="GeneID" id="5145742"/>
<keyword evidence="2" id="KW-1185">Reference proteome</keyword>
<accession>Q0W1H7</accession>
<dbReference type="eggNOG" id="arCOG02289">
    <property type="taxonomic scope" value="Archaea"/>
</dbReference>
<proteinExistence type="predicted"/>
<evidence type="ECO:0000313" key="1">
    <source>
        <dbReference type="EMBL" id="CAJ37766.1"/>
    </source>
</evidence>
<dbReference type="KEGG" id="rci:RCIX2725"/>
<dbReference type="AlphaFoldDB" id="Q0W1H7"/>
<dbReference type="EMBL" id="AM114193">
    <property type="protein sequence ID" value="CAJ37766.1"/>
    <property type="molecule type" value="Genomic_DNA"/>
</dbReference>
<evidence type="ECO:0000313" key="2">
    <source>
        <dbReference type="Proteomes" id="UP000000663"/>
    </source>
</evidence>
<dbReference type="OrthoDB" id="81191at2157"/>
<organism evidence="1 2">
    <name type="scientific">Methanocella arvoryzae (strain DSM 22066 / NBRC 105507 / MRE50)</name>
    <dbReference type="NCBI Taxonomy" id="351160"/>
    <lineage>
        <taxon>Archaea</taxon>
        <taxon>Methanobacteriati</taxon>
        <taxon>Methanobacteriota</taxon>
        <taxon>Stenosarchaea group</taxon>
        <taxon>Methanomicrobia</taxon>
        <taxon>Methanocellales</taxon>
        <taxon>Methanocellaceae</taxon>
        <taxon>Methanocella</taxon>
    </lineage>
</organism>
<dbReference type="PANTHER" id="PTHR37954:SF3">
    <property type="entry name" value="DUF169 DOMAIN-CONTAINING PROTEIN"/>
    <property type="match status" value="1"/>
</dbReference>
<dbReference type="Pfam" id="PF02596">
    <property type="entry name" value="DUF169"/>
    <property type="match status" value="1"/>
</dbReference>